<dbReference type="RefSeq" id="WP_090876617.1">
    <property type="nucleotide sequence ID" value="NZ_FMXQ01000004.1"/>
</dbReference>
<dbReference type="STRING" id="665467.SAMN02982931_02358"/>
<dbReference type="GO" id="GO:0015385">
    <property type="term" value="F:sodium:proton antiporter activity"/>
    <property type="evidence" value="ECO:0007669"/>
    <property type="project" value="TreeGrafter"/>
</dbReference>
<gene>
    <name evidence="9" type="ORF">SAMN02982931_02358</name>
</gene>
<accession>A0A1G6CE40</accession>
<evidence type="ECO:0000256" key="8">
    <source>
        <dbReference type="SAM" id="Phobius"/>
    </source>
</evidence>
<comment type="subcellular location">
    <subcellularLocation>
        <location evidence="1">Cell membrane</location>
        <topology evidence="1">Multi-pass membrane protein</topology>
    </subcellularLocation>
</comment>
<evidence type="ECO:0000256" key="5">
    <source>
        <dbReference type="ARBA" id="ARBA00022692"/>
    </source>
</evidence>
<protein>
    <submittedName>
        <fullName evidence="9">Multisubunit sodium/proton antiporter, MrpF subunit (TC 2.A.63.1)</fullName>
    </submittedName>
</protein>
<comment type="similarity">
    <text evidence="2">Belongs to the CPA3 antiporters (TC 2.A.63) subunit F family.</text>
</comment>
<dbReference type="OrthoDB" id="9800226at2"/>
<dbReference type="AlphaFoldDB" id="A0A1G6CE40"/>
<dbReference type="InterPro" id="IPR007208">
    <property type="entry name" value="MrpF/PhaF-like"/>
</dbReference>
<dbReference type="Proteomes" id="UP000199071">
    <property type="component" value="Unassembled WGS sequence"/>
</dbReference>
<evidence type="ECO:0000256" key="6">
    <source>
        <dbReference type="ARBA" id="ARBA00022989"/>
    </source>
</evidence>
<keyword evidence="3" id="KW-0813">Transport</keyword>
<keyword evidence="10" id="KW-1185">Reference proteome</keyword>
<keyword evidence="7 8" id="KW-0472">Membrane</keyword>
<evidence type="ECO:0000256" key="7">
    <source>
        <dbReference type="ARBA" id="ARBA00023136"/>
    </source>
</evidence>
<evidence type="ECO:0000256" key="1">
    <source>
        <dbReference type="ARBA" id="ARBA00004651"/>
    </source>
</evidence>
<evidence type="ECO:0000256" key="3">
    <source>
        <dbReference type="ARBA" id="ARBA00022448"/>
    </source>
</evidence>
<evidence type="ECO:0000256" key="4">
    <source>
        <dbReference type="ARBA" id="ARBA00022475"/>
    </source>
</evidence>
<reference evidence="9 10" key="1">
    <citation type="submission" date="2016-10" db="EMBL/GenBank/DDBJ databases">
        <authorList>
            <person name="de Groot N.N."/>
        </authorList>
    </citation>
    <scope>NUCLEOTIDE SEQUENCE [LARGE SCALE GENOMIC DNA]</scope>
    <source>
        <strain evidence="9 10">ATCC 35022</strain>
    </source>
</reference>
<dbReference type="Pfam" id="PF04066">
    <property type="entry name" value="MrpF_PhaF"/>
    <property type="match status" value="1"/>
</dbReference>
<feature type="transmembrane region" description="Helical" evidence="8">
    <location>
        <begin position="30"/>
        <end position="49"/>
    </location>
</feature>
<dbReference type="EMBL" id="FMXQ01000004">
    <property type="protein sequence ID" value="SDB31012.1"/>
    <property type="molecule type" value="Genomic_DNA"/>
</dbReference>
<proteinExistence type="inferred from homology"/>
<evidence type="ECO:0000313" key="10">
    <source>
        <dbReference type="Proteomes" id="UP000199071"/>
    </source>
</evidence>
<dbReference type="GO" id="GO:0005886">
    <property type="term" value="C:plasma membrane"/>
    <property type="evidence" value="ECO:0007669"/>
    <property type="project" value="UniProtKB-SubCell"/>
</dbReference>
<evidence type="ECO:0000256" key="2">
    <source>
        <dbReference type="ARBA" id="ARBA00009212"/>
    </source>
</evidence>
<keyword evidence="4" id="KW-1003">Cell membrane</keyword>
<keyword evidence="6 8" id="KW-1133">Transmembrane helix</keyword>
<sequence>MLAAGMIAVLVALALMLVRALKGPTVFDRLVAANSIGNTAIVILALLGFLTGRPAFLDIAITYALLNIVGVFAVLKFFRYGALGYDAEEEGEAL</sequence>
<organism evidence="9 10">
    <name type="scientific">Bauldia litoralis</name>
    <dbReference type="NCBI Taxonomy" id="665467"/>
    <lineage>
        <taxon>Bacteria</taxon>
        <taxon>Pseudomonadati</taxon>
        <taxon>Pseudomonadota</taxon>
        <taxon>Alphaproteobacteria</taxon>
        <taxon>Hyphomicrobiales</taxon>
        <taxon>Kaistiaceae</taxon>
        <taxon>Bauldia</taxon>
    </lineage>
</organism>
<evidence type="ECO:0000313" key="9">
    <source>
        <dbReference type="EMBL" id="SDB31012.1"/>
    </source>
</evidence>
<name>A0A1G6CE40_9HYPH</name>
<dbReference type="PANTHER" id="PTHR34702">
    <property type="entry name" value="NA(+)/H(+) ANTIPORTER SUBUNIT F1"/>
    <property type="match status" value="1"/>
</dbReference>
<feature type="transmembrane region" description="Helical" evidence="8">
    <location>
        <begin position="56"/>
        <end position="78"/>
    </location>
</feature>
<dbReference type="PANTHER" id="PTHR34702:SF1">
    <property type="entry name" value="NA(+)_H(+) ANTIPORTER SUBUNIT F"/>
    <property type="match status" value="1"/>
</dbReference>
<keyword evidence="5 8" id="KW-0812">Transmembrane</keyword>